<dbReference type="PANTHER" id="PTHR40619:SF3">
    <property type="entry name" value="FUNGAL STAND N-TERMINAL GOODBYE DOMAIN-CONTAINING PROTEIN"/>
    <property type="match status" value="1"/>
</dbReference>
<sequence>MFPENDDEIASNLIPRTERPPMSVQFIDNDLADLHAALKNPLSTYDSLSGRYVELSLSAELASMDTVMSRSTDEIIGGGSDSTQIQELVPTVTPMMFWESIFHVSLERFNSLWPDEPHDRVKSGWNYSIRKSSTWEDVYAQLQKAREFYDGDTKGLWGRYAKSYTKKRRWFIDHTTPIARQGVKFVPQIDYATPVVAAVQVLVDAFETTSRVRGTMTAGLDRDDLEKKFSSIEVFLATFPKDLAIKEASVQLIAATLKAIEDVIGFFLESNAKKAMSATLRGKDYQKKPLESIEQIRIRSEELLQAAQKSHIAETKQMLDVVLKGTALSFLGQKETGTRVKDMSDKVTSVLEKLDKRECSDAFLRNTLMDFLNEAQEQKRRELDEKERELEEKRKLTENITHLKGSLFRLTEQVERLKGTTPTPSPAPLFTSPTTFSLTMPVSPMNLSGPNPPTSFPHGPQGIMYPPNFPWAASPRHSDDQQPLPIAANSQRNIPIRFDIVALRLFLRSFELIDEVDLNAILEDEEQSIAFREKRKADLVVSTKQFHDWMVSNKSSELLIHGDFRRSRSASEPVSALSAFCATLTQTFRKSDGILHYETDELEEGLLKVLGFLLNLARNGNTDATVKVLASSPTTTDLVQTRFKDDDSCFISLTEIRDLGQGFGSEHLEDSSDDNISGGSEESEDSDD</sequence>
<dbReference type="EMBL" id="JAUJFL010000002">
    <property type="protein sequence ID" value="KAK2609894.1"/>
    <property type="molecule type" value="Genomic_DNA"/>
</dbReference>
<protein>
    <submittedName>
        <fullName evidence="3">Uncharacterized protein</fullName>
    </submittedName>
</protein>
<keyword evidence="1" id="KW-0175">Coiled coil</keyword>
<dbReference type="PANTHER" id="PTHR40619">
    <property type="entry name" value="FUNGAL STAND N-TERMINAL GOODBYE DOMAIN-CONTAINING PROTEIN"/>
    <property type="match status" value="1"/>
</dbReference>
<name>A0AAD9W4U0_PHOAM</name>
<dbReference type="Proteomes" id="UP001265746">
    <property type="component" value="Unassembled WGS sequence"/>
</dbReference>
<evidence type="ECO:0000313" key="4">
    <source>
        <dbReference type="Proteomes" id="UP001265746"/>
    </source>
</evidence>
<evidence type="ECO:0000313" key="3">
    <source>
        <dbReference type="EMBL" id="KAK2609894.1"/>
    </source>
</evidence>
<feature type="coiled-coil region" evidence="1">
    <location>
        <begin position="369"/>
        <end position="403"/>
    </location>
</feature>
<dbReference type="AlphaFoldDB" id="A0AAD9W4U0"/>
<keyword evidence="4" id="KW-1185">Reference proteome</keyword>
<evidence type="ECO:0000256" key="2">
    <source>
        <dbReference type="SAM" id="MobiDB-lite"/>
    </source>
</evidence>
<gene>
    <name evidence="3" type="ORF">N8I77_003366</name>
</gene>
<accession>A0AAD9W4U0</accession>
<feature type="region of interest" description="Disordered" evidence="2">
    <location>
        <begin position="662"/>
        <end position="688"/>
    </location>
</feature>
<organism evidence="3 4">
    <name type="scientific">Phomopsis amygdali</name>
    <name type="common">Fusicoccum amygdali</name>
    <dbReference type="NCBI Taxonomy" id="1214568"/>
    <lineage>
        <taxon>Eukaryota</taxon>
        <taxon>Fungi</taxon>
        <taxon>Dikarya</taxon>
        <taxon>Ascomycota</taxon>
        <taxon>Pezizomycotina</taxon>
        <taxon>Sordariomycetes</taxon>
        <taxon>Sordariomycetidae</taxon>
        <taxon>Diaporthales</taxon>
        <taxon>Diaporthaceae</taxon>
        <taxon>Diaporthe</taxon>
    </lineage>
</organism>
<reference evidence="3" key="1">
    <citation type="submission" date="2023-06" db="EMBL/GenBank/DDBJ databases">
        <authorList>
            <person name="Noh H."/>
        </authorList>
    </citation>
    <scope>NUCLEOTIDE SEQUENCE</scope>
    <source>
        <strain evidence="3">DUCC20226</strain>
    </source>
</reference>
<evidence type="ECO:0000256" key="1">
    <source>
        <dbReference type="SAM" id="Coils"/>
    </source>
</evidence>
<comment type="caution">
    <text evidence="3">The sequence shown here is derived from an EMBL/GenBank/DDBJ whole genome shotgun (WGS) entry which is preliminary data.</text>
</comment>
<proteinExistence type="predicted"/>